<sequence length="260" mass="28992">MSWKVSDKDDECRVDSPDEQQFCTNHIRAIDSGEAFVTGSLRLQNSNTTVSSWTRVTLTGLSYEAMHPPARNKRKAPDLDDNDSKSKAAKPNEDVAMSKPQAGEEAWPKIDMEAAFLELEAEIMGHGSVKPEHIATAIPLATNSESDATAKSPNKESPKPRGAEPVKPTKSKKTKAMTKIRISPVDGFNNPQMLRTARTFEKNMMTDQDGALWLIPAITYSFEEVKWMQERRQAEDGVPVSPKTVASFEQMNAVERELRR</sequence>
<protein>
    <submittedName>
        <fullName evidence="2">Uncharacterized protein</fullName>
    </submittedName>
</protein>
<dbReference type="AlphaFoldDB" id="A0AAN8A1W9"/>
<evidence type="ECO:0000313" key="3">
    <source>
        <dbReference type="Proteomes" id="UP001310594"/>
    </source>
</evidence>
<evidence type="ECO:0000256" key="1">
    <source>
        <dbReference type="SAM" id="MobiDB-lite"/>
    </source>
</evidence>
<feature type="region of interest" description="Disordered" evidence="1">
    <location>
        <begin position="141"/>
        <end position="177"/>
    </location>
</feature>
<evidence type="ECO:0000313" key="2">
    <source>
        <dbReference type="EMBL" id="KAK5696666.1"/>
    </source>
</evidence>
<feature type="compositionally biased region" description="Basic and acidic residues" evidence="1">
    <location>
        <begin position="75"/>
        <end position="93"/>
    </location>
</feature>
<comment type="caution">
    <text evidence="2">The sequence shown here is derived from an EMBL/GenBank/DDBJ whole genome shotgun (WGS) entry which is preliminary data.</text>
</comment>
<reference evidence="2" key="1">
    <citation type="submission" date="2023-08" db="EMBL/GenBank/DDBJ databases">
        <title>Black Yeasts Isolated from many extreme environments.</title>
        <authorList>
            <person name="Coleine C."/>
            <person name="Stajich J.E."/>
            <person name="Selbmann L."/>
        </authorList>
    </citation>
    <scope>NUCLEOTIDE SEQUENCE</scope>
    <source>
        <strain evidence="2">CCFEE 5810</strain>
    </source>
</reference>
<feature type="region of interest" description="Disordered" evidence="1">
    <location>
        <begin position="64"/>
        <end position="107"/>
    </location>
</feature>
<organism evidence="2 3">
    <name type="scientific">Elasticomyces elasticus</name>
    <dbReference type="NCBI Taxonomy" id="574655"/>
    <lineage>
        <taxon>Eukaryota</taxon>
        <taxon>Fungi</taxon>
        <taxon>Dikarya</taxon>
        <taxon>Ascomycota</taxon>
        <taxon>Pezizomycotina</taxon>
        <taxon>Dothideomycetes</taxon>
        <taxon>Dothideomycetidae</taxon>
        <taxon>Mycosphaerellales</taxon>
        <taxon>Teratosphaeriaceae</taxon>
        <taxon>Elasticomyces</taxon>
    </lineage>
</organism>
<feature type="compositionally biased region" description="Basic and acidic residues" evidence="1">
    <location>
        <begin position="153"/>
        <end position="164"/>
    </location>
</feature>
<proteinExistence type="predicted"/>
<dbReference type="EMBL" id="JAVRQU010000012">
    <property type="protein sequence ID" value="KAK5696666.1"/>
    <property type="molecule type" value="Genomic_DNA"/>
</dbReference>
<name>A0AAN8A1W9_9PEZI</name>
<accession>A0AAN8A1W9</accession>
<gene>
    <name evidence="2" type="ORF">LTR97_007970</name>
</gene>
<dbReference type="Proteomes" id="UP001310594">
    <property type="component" value="Unassembled WGS sequence"/>
</dbReference>
<feature type="compositionally biased region" description="Polar residues" evidence="1">
    <location>
        <begin position="141"/>
        <end position="152"/>
    </location>
</feature>